<dbReference type="GO" id="GO:0051500">
    <property type="term" value="F:D-tyrosyl-tRNA(Tyr) deacylase activity"/>
    <property type="evidence" value="ECO:0007669"/>
    <property type="project" value="TreeGrafter"/>
</dbReference>
<accession>A0A3B0WGB6</accession>
<dbReference type="EMBL" id="UOFD01000082">
    <property type="protein sequence ID" value="VAW55058.1"/>
    <property type="molecule type" value="Genomic_DNA"/>
</dbReference>
<dbReference type="InterPro" id="IPR023509">
    <property type="entry name" value="DTD-like_sf"/>
</dbReference>
<dbReference type="InterPro" id="IPR003732">
    <property type="entry name" value="Daa-tRNA_deacyls_DTD"/>
</dbReference>
<dbReference type="GO" id="GO:0005737">
    <property type="term" value="C:cytoplasm"/>
    <property type="evidence" value="ECO:0007669"/>
    <property type="project" value="InterPro"/>
</dbReference>
<dbReference type="EC" id="3.1.1.96" evidence="2"/>
<dbReference type="HAMAP" id="MF_00518">
    <property type="entry name" value="Deacylase_Dtd"/>
    <property type="match status" value="1"/>
</dbReference>
<proteinExistence type="inferred from homology"/>
<reference evidence="2" key="1">
    <citation type="submission" date="2018-06" db="EMBL/GenBank/DDBJ databases">
        <authorList>
            <person name="Zhirakovskaya E."/>
        </authorList>
    </citation>
    <scope>NUCLEOTIDE SEQUENCE</scope>
</reference>
<evidence type="ECO:0000313" key="2">
    <source>
        <dbReference type="EMBL" id="VAW55058.1"/>
    </source>
</evidence>
<gene>
    <name evidence="2" type="ORF">MNBD_GAMMA06-1412</name>
</gene>
<dbReference type="SUPFAM" id="SSF69500">
    <property type="entry name" value="DTD-like"/>
    <property type="match status" value="1"/>
</dbReference>
<dbReference type="FunFam" id="3.50.80.10:FF:000001">
    <property type="entry name" value="D-aminoacyl-tRNA deacylase"/>
    <property type="match status" value="1"/>
</dbReference>
<evidence type="ECO:0000256" key="1">
    <source>
        <dbReference type="ARBA" id="ARBA00009673"/>
    </source>
</evidence>
<dbReference type="NCBIfam" id="TIGR00256">
    <property type="entry name" value="D-aminoacyl-tRNA deacylase"/>
    <property type="match status" value="1"/>
</dbReference>
<dbReference type="PANTHER" id="PTHR10472:SF5">
    <property type="entry name" value="D-AMINOACYL-TRNA DEACYLASE 1"/>
    <property type="match status" value="1"/>
</dbReference>
<organism evidence="2">
    <name type="scientific">hydrothermal vent metagenome</name>
    <dbReference type="NCBI Taxonomy" id="652676"/>
    <lineage>
        <taxon>unclassified sequences</taxon>
        <taxon>metagenomes</taxon>
        <taxon>ecological metagenomes</taxon>
    </lineage>
</organism>
<dbReference type="Pfam" id="PF02580">
    <property type="entry name" value="Tyr_Deacylase"/>
    <property type="match status" value="1"/>
</dbReference>
<keyword evidence="2" id="KW-0378">Hydrolase</keyword>
<dbReference type="Gene3D" id="3.50.80.10">
    <property type="entry name" value="D-tyrosyl-tRNA(Tyr) deacylase"/>
    <property type="match status" value="1"/>
</dbReference>
<protein>
    <submittedName>
        <fullName evidence="2">D-aminoacyl-tRNA deacylase</fullName>
        <ecNumber evidence="2">3.1.1.96</ecNumber>
    </submittedName>
</protein>
<comment type="similarity">
    <text evidence="1">Belongs to the DTD family.</text>
</comment>
<name>A0A3B0WGB6_9ZZZZ</name>
<sequence length="154" mass="16821">MIALLQRVTSASVTVDGKIIASIEQGLLVLLGVEKKDALDNVERLAEKILKYRVFADADDKMNLSVLDIKGSVLMVPQFTLVADTQKGLRPSFSHAASPEKGFAMFNQLIDIMRVKGESLEQGLLSNWLQTGQFGADMAVQLLNDGPVTFTIKI</sequence>
<dbReference type="PANTHER" id="PTHR10472">
    <property type="entry name" value="D-TYROSYL-TRNA TYR DEACYLASE"/>
    <property type="match status" value="1"/>
</dbReference>
<dbReference type="AlphaFoldDB" id="A0A3B0WGB6"/>